<name>A0ABQ2P566_9NEIS</name>
<dbReference type="Pfam" id="PF10975">
    <property type="entry name" value="DUF2802"/>
    <property type="match status" value="1"/>
</dbReference>
<evidence type="ECO:0000256" key="2">
    <source>
        <dbReference type="SAM" id="Phobius"/>
    </source>
</evidence>
<proteinExistence type="predicted"/>
<feature type="transmembrane region" description="Helical" evidence="2">
    <location>
        <begin position="12"/>
        <end position="30"/>
    </location>
</feature>
<feature type="coiled-coil region" evidence="1">
    <location>
        <begin position="40"/>
        <end position="67"/>
    </location>
</feature>
<comment type="caution">
    <text evidence="3">The sequence shown here is derived from an EMBL/GenBank/DDBJ whole genome shotgun (WGS) entry which is preliminary data.</text>
</comment>
<accession>A0ABQ2P566</accession>
<keyword evidence="2" id="KW-0812">Transmembrane</keyword>
<organism evidence="3 4">
    <name type="scientific">Silvimonas iriomotensis</name>
    <dbReference type="NCBI Taxonomy" id="449662"/>
    <lineage>
        <taxon>Bacteria</taxon>
        <taxon>Pseudomonadati</taxon>
        <taxon>Pseudomonadota</taxon>
        <taxon>Betaproteobacteria</taxon>
        <taxon>Neisseriales</taxon>
        <taxon>Chitinibacteraceae</taxon>
        <taxon>Silvimonas</taxon>
    </lineage>
</organism>
<keyword evidence="2" id="KW-0472">Membrane</keyword>
<dbReference type="InterPro" id="IPR021244">
    <property type="entry name" value="DUF2802"/>
</dbReference>
<dbReference type="EMBL" id="BMLX01000001">
    <property type="protein sequence ID" value="GGP18611.1"/>
    <property type="molecule type" value="Genomic_DNA"/>
</dbReference>
<evidence type="ECO:0000256" key="1">
    <source>
        <dbReference type="SAM" id="Coils"/>
    </source>
</evidence>
<evidence type="ECO:0000313" key="4">
    <source>
        <dbReference type="Proteomes" id="UP000637267"/>
    </source>
</evidence>
<evidence type="ECO:0008006" key="5">
    <source>
        <dbReference type="Google" id="ProtNLM"/>
    </source>
</evidence>
<keyword evidence="1" id="KW-0175">Coiled coil</keyword>
<keyword evidence="2" id="KW-1133">Transmembrane helix</keyword>
<sequence>MNGILITWPQLLYAGLALLVFYVAELLLFLRKANSPHHLSRQTQQRIETMSGEMAALRQELELLKVRLAANSMQQAWAVEHHGDAGVADTTAVAQPLTETPYAHAIRLARTGADSAAVAQQCGISRGEADLIVALYRAEGLR</sequence>
<protein>
    <recommendedName>
        <fullName evidence="5">DUF2802 domain-containing protein</fullName>
    </recommendedName>
</protein>
<evidence type="ECO:0000313" key="3">
    <source>
        <dbReference type="EMBL" id="GGP18611.1"/>
    </source>
</evidence>
<reference evidence="4" key="1">
    <citation type="journal article" date="2019" name="Int. J. Syst. Evol. Microbiol.">
        <title>The Global Catalogue of Microorganisms (GCM) 10K type strain sequencing project: providing services to taxonomists for standard genome sequencing and annotation.</title>
        <authorList>
            <consortium name="The Broad Institute Genomics Platform"/>
            <consortium name="The Broad Institute Genome Sequencing Center for Infectious Disease"/>
            <person name="Wu L."/>
            <person name="Ma J."/>
        </authorList>
    </citation>
    <scope>NUCLEOTIDE SEQUENCE [LARGE SCALE GENOMIC DNA]</scope>
    <source>
        <strain evidence="4">CGMCC 1.8859</strain>
    </source>
</reference>
<dbReference type="Proteomes" id="UP000637267">
    <property type="component" value="Unassembled WGS sequence"/>
</dbReference>
<keyword evidence="4" id="KW-1185">Reference proteome</keyword>
<gene>
    <name evidence="3" type="ORF">GCM10010970_05920</name>
</gene>